<dbReference type="SUPFAM" id="SSF50475">
    <property type="entry name" value="FMN-binding split barrel"/>
    <property type="match status" value="1"/>
</dbReference>
<name>A0A507FLX9_9FUNG</name>
<gene>
    <name evidence="6" type="primary">PDX3</name>
    <name evidence="6" type="ORF">CcCBS67573_g01287</name>
</gene>
<dbReference type="SUPFAM" id="SSF54631">
    <property type="entry name" value="CBS-domain pair"/>
    <property type="match status" value="2"/>
</dbReference>
<dbReference type="EMBL" id="QEAP01000021">
    <property type="protein sequence ID" value="TPX77431.1"/>
    <property type="molecule type" value="Genomic_DNA"/>
</dbReference>
<evidence type="ECO:0000256" key="2">
    <source>
        <dbReference type="SAM" id="MobiDB-lite"/>
    </source>
</evidence>
<evidence type="ECO:0000256" key="1">
    <source>
        <dbReference type="PROSITE-ProRule" id="PRU00703"/>
    </source>
</evidence>
<protein>
    <submittedName>
        <fullName evidence="6">Pyridoxal 5'-phosphate synthase</fullName>
    </submittedName>
</protein>
<reference evidence="6 7" key="1">
    <citation type="journal article" date="2019" name="Sci. Rep.">
        <title>Comparative genomics of chytrid fungi reveal insights into the obligate biotrophic and pathogenic lifestyle of Synchytrium endobioticum.</title>
        <authorList>
            <person name="van de Vossenberg B.T.L.H."/>
            <person name="Warris S."/>
            <person name="Nguyen H.D.T."/>
            <person name="van Gent-Pelzer M.P.E."/>
            <person name="Joly D.L."/>
            <person name="van de Geest H.C."/>
            <person name="Bonants P.J.M."/>
            <person name="Smith D.S."/>
            <person name="Levesque C.A."/>
            <person name="van der Lee T.A.J."/>
        </authorList>
    </citation>
    <scope>NUCLEOTIDE SEQUENCE [LARGE SCALE GENOMIC DNA]</scope>
    <source>
        <strain evidence="6 7">CBS 675.73</strain>
    </source>
</reference>
<feature type="transmembrane region" description="Helical" evidence="3">
    <location>
        <begin position="793"/>
        <end position="815"/>
    </location>
</feature>
<keyword evidence="7" id="KW-1185">Reference proteome</keyword>
<dbReference type="Pfam" id="PF00571">
    <property type="entry name" value="CBS"/>
    <property type="match status" value="4"/>
</dbReference>
<evidence type="ECO:0000313" key="7">
    <source>
        <dbReference type="Proteomes" id="UP000320333"/>
    </source>
</evidence>
<feature type="domain" description="CBS" evidence="4">
    <location>
        <begin position="302"/>
        <end position="374"/>
    </location>
</feature>
<dbReference type="Pfam" id="PF01243">
    <property type="entry name" value="PNPOx_N"/>
    <property type="match status" value="1"/>
</dbReference>
<dbReference type="Gene3D" id="3.10.20.90">
    <property type="entry name" value="Phosphatidylinositol 3-kinase Catalytic Subunit, Chain A, domain 1"/>
    <property type="match status" value="1"/>
</dbReference>
<organism evidence="6 7">
    <name type="scientific">Chytriomyces confervae</name>
    <dbReference type="NCBI Taxonomy" id="246404"/>
    <lineage>
        <taxon>Eukaryota</taxon>
        <taxon>Fungi</taxon>
        <taxon>Fungi incertae sedis</taxon>
        <taxon>Chytridiomycota</taxon>
        <taxon>Chytridiomycota incertae sedis</taxon>
        <taxon>Chytridiomycetes</taxon>
        <taxon>Chytridiales</taxon>
        <taxon>Chytriomycetaceae</taxon>
        <taxon>Chytriomyces</taxon>
    </lineage>
</organism>
<dbReference type="PANTHER" id="PTHR39336">
    <property type="entry name" value="PYRIDOXAMINE PHOSPHATE OXIDASE FAMILY PROTEIN (AFU_ORTHOLOGUE AFUA_6G11440)"/>
    <property type="match status" value="1"/>
</dbReference>
<evidence type="ECO:0000256" key="3">
    <source>
        <dbReference type="SAM" id="Phobius"/>
    </source>
</evidence>
<dbReference type="InterPro" id="IPR046342">
    <property type="entry name" value="CBS_dom_sf"/>
</dbReference>
<dbReference type="InterPro" id="IPR000644">
    <property type="entry name" value="CBS_dom"/>
</dbReference>
<feature type="region of interest" description="Disordered" evidence="2">
    <location>
        <begin position="590"/>
        <end position="628"/>
    </location>
</feature>
<sequence length="820" mass="88691">MGKIYKSLEPQHYDFIAKQKIYFLATASLRPDTRVNVSPKGYSTLVVRDNKAYHLDLGGSGSETIAHVLENGRITVMLCAFEGAPNILRLWCKARIATSTAHSEEFNKLLQEMYPAWIGQKGLRSIVVMDIYEAFPFFNYVQERETLTNYWTKKTDEQALEYWNTTNAVSLDGLASIGSLGSGKPGWFWGVVGTGGAVNAKRLLSQVAYGAALIAVGVAVGVRLRGMSKKTVASLHPGQAITVIEGARVVQAAQLMASKKQDAVLVVNSDGQLSGIMSDRDIVNRVIAEGRDPRTTLVRDVMTRDPLAVYDSGLRNEALNIMLEKRFRHLPVISVTADEQEDDDDSDDEGAQTNIVGLIDITKLVFDKLDDLERKVLSGGSCPDLGSVLRARGPAPLVPSSASIREVALIMKENHATGVLLVEVSEFAGGDHALAGIATTKDLVARVVATGLDPNVTLVSSVMTPNPKSANPSTSILDALKALYVGHYLHLPVVDGNAPIGLVDVLTLTMSMLDYMIKKENPSTSFNNTETSGPLWNSFWNSTWTDTESNAGSEHLSDHGGNVRFSVDSHRTSGQTFYTATGNASARNSYMNTAVNGGNRQSIPAQLRSPTNGPLSSSNEVPPYGSNSSYSIAEQQRAMLAQQQQEQQRLYIQQQQLSSPGTSVYHEDEIRINIKLTDPSRGKVVRFSVMQETGLQALKTLVTSRLGASVATSESLRLSYEDDDGDYILLSNDADLEEAINLSLRLGEKLSLKVEEDANPDATSPALEAANDANGRGTPASKSVFGALNDVPLSVNVAISAGIVVAAAFVLSRLYNQHHF</sequence>
<dbReference type="InterPro" id="IPR011576">
    <property type="entry name" value="Pyridox_Oxase_N"/>
</dbReference>
<feature type="domain" description="CBS" evidence="4">
    <location>
        <begin position="235"/>
        <end position="293"/>
    </location>
</feature>
<keyword evidence="3" id="KW-0472">Membrane</keyword>
<comment type="caution">
    <text evidence="6">The sequence shown here is derived from an EMBL/GenBank/DDBJ whole genome shotgun (WGS) entry which is preliminary data.</text>
</comment>
<keyword evidence="1" id="KW-0129">CBS domain</keyword>
<dbReference type="Pfam" id="PF00564">
    <property type="entry name" value="PB1"/>
    <property type="match status" value="1"/>
</dbReference>
<dbReference type="PANTHER" id="PTHR39336:SF1">
    <property type="entry name" value="PYRIDOXAMINE PHOSPHATE OXIDASE FAMILY PROTEIN (AFU_ORTHOLOGUE AFUA_6G11440)"/>
    <property type="match status" value="1"/>
</dbReference>
<feature type="domain" description="PB1" evidence="5">
    <location>
        <begin position="669"/>
        <end position="757"/>
    </location>
</feature>
<dbReference type="AlphaFoldDB" id="A0A507FLX9"/>
<evidence type="ECO:0000259" key="4">
    <source>
        <dbReference type="PROSITE" id="PS51371"/>
    </source>
</evidence>
<evidence type="ECO:0000313" key="6">
    <source>
        <dbReference type="EMBL" id="TPX77431.1"/>
    </source>
</evidence>
<dbReference type="InterPro" id="IPR012349">
    <property type="entry name" value="Split_barrel_FMN-bd"/>
</dbReference>
<keyword evidence="3" id="KW-1133">Transmembrane helix</keyword>
<dbReference type="OrthoDB" id="539398at2759"/>
<dbReference type="STRING" id="246404.A0A507FLX9"/>
<dbReference type="PROSITE" id="PS51371">
    <property type="entry name" value="CBS"/>
    <property type="match status" value="4"/>
</dbReference>
<dbReference type="PROSITE" id="PS51745">
    <property type="entry name" value="PB1"/>
    <property type="match status" value="1"/>
</dbReference>
<feature type="domain" description="CBS" evidence="4">
    <location>
        <begin position="463"/>
        <end position="523"/>
    </location>
</feature>
<dbReference type="Gene3D" id="3.10.580.10">
    <property type="entry name" value="CBS-domain"/>
    <property type="match status" value="2"/>
</dbReference>
<evidence type="ECO:0000259" key="5">
    <source>
        <dbReference type="PROSITE" id="PS51745"/>
    </source>
</evidence>
<accession>A0A507FLX9</accession>
<dbReference type="Proteomes" id="UP000320333">
    <property type="component" value="Unassembled WGS sequence"/>
</dbReference>
<dbReference type="SUPFAM" id="SSF54277">
    <property type="entry name" value="CAD &amp; PB1 domains"/>
    <property type="match status" value="1"/>
</dbReference>
<dbReference type="SMART" id="SM00116">
    <property type="entry name" value="CBS"/>
    <property type="match status" value="4"/>
</dbReference>
<feature type="domain" description="CBS" evidence="4">
    <location>
        <begin position="390"/>
        <end position="454"/>
    </location>
</feature>
<dbReference type="InterPro" id="IPR000270">
    <property type="entry name" value="PB1_dom"/>
</dbReference>
<dbReference type="InterPro" id="IPR053793">
    <property type="entry name" value="PB1-like"/>
</dbReference>
<dbReference type="SMART" id="SM00666">
    <property type="entry name" value="PB1"/>
    <property type="match status" value="1"/>
</dbReference>
<proteinExistence type="predicted"/>
<dbReference type="Gene3D" id="2.30.110.10">
    <property type="entry name" value="Electron Transport, Fmn-binding Protein, Chain A"/>
    <property type="match status" value="1"/>
</dbReference>
<keyword evidence="3" id="KW-0812">Transmembrane</keyword>